<gene>
    <name evidence="1" type="ORF">LCGC14_1699550</name>
</gene>
<comment type="caution">
    <text evidence="1">The sequence shown here is derived from an EMBL/GenBank/DDBJ whole genome shotgun (WGS) entry which is preliminary data.</text>
</comment>
<accession>A0A0F9KIG2</accession>
<evidence type="ECO:0000313" key="1">
    <source>
        <dbReference type="EMBL" id="KKM15095.1"/>
    </source>
</evidence>
<reference evidence="1" key="1">
    <citation type="journal article" date="2015" name="Nature">
        <title>Complex archaea that bridge the gap between prokaryotes and eukaryotes.</title>
        <authorList>
            <person name="Spang A."/>
            <person name="Saw J.H."/>
            <person name="Jorgensen S.L."/>
            <person name="Zaremba-Niedzwiedzka K."/>
            <person name="Martijn J."/>
            <person name="Lind A.E."/>
            <person name="van Eijk R."/>
            <person name="Schleper C."/>
            <person name="Guy L."/>
            <person name="Ettema T.J."/>
        </authorList>
    </citation>
    <scope>NUCLEOTIDE SEQUENCE</scope>
</reference>
<protein>
    <submittedName>
        <fullName evidence="1">Uncharacterized protein</fullName>
    </submittedName>
</protein>
<sequence length="52" mass="5737">MEKRVEEVLETLKELGRELDRTPGKEKEALALAYAIGWLESGAGLPAGVKPW</sequence>
<dbReference type="AlphaFoldDB" id="A0A0F9KIG2"/>
<proteinExistence type="predicted"/>
<organism evidence="1">
    <name type="scientific">marine sediment metagenome</name>
    <dbReference type="NCBI Taxonomy" id="412755"/>
    <lineage>
        <taxon>unclassified sequences</taxon>
        <taxon>metagenomes</taxon>
        <taxon>ecological metagenomes</taxon>
    </lineage>
</organism>
<dbReference type="EMBL" id="LAZR01014991">
    <property type="protein sequence ID" value="KKM15095.1"/>
    <property type="molecule type" value="Genomic_DNA"/>
</dbReference>
<name>A0A0F9KIG2_9ZZZZ</name>